<feature type="compositionally biased region" description="Polar residues" evidence="8">
    <location>
        <begin position="569"/>
        <end position="579"/>
    </location>
</feature>
<keyword evidence="10" id="KW-1185">Reference proteome</keyword>
<dbReference type="GO" id="GO:0006281">
    <property type="term" value="P:DNA repair"/>
    <property type="evidence" value="ECO:0007669"/>
    <property type="project" value="UniProtKB-KW"/>
</dbReference>
<keyword evidence="3" id="KW-0227">DNA damage</keyword>
<evidence type="ECO:0000313" key="9">
    <source>
        <dbReference type="EMBL" id="EER07396.1"/>
    </source>
</evidence>
<evidence type="ECO:0000256" key="2">
    <source>
        <dbReference type="ARBA" id="ARBA00006661"/>
    </source>
</evidence>
<evidence type="ECO:0000256" key="3">
    <source>
        <dbReference type="ARBA" id="ARBA00022763"/>
    </source>
</evidence>
<feature type="region of interest" description="Disordered" evidence="8">
    <location>
        <begin position="417"/>
        <end position="474"/>
    </location>
</feature>
<dbReference type="GeneID" id="9041144"/>
<sequence length="786" mass="87525">MPPRKKPAPTTTRRKTRGLPRCLDELDMDQDDITKYFKPKAGAPWTSAEVELLRRRIVTADRKIATLQLEKERLLNILHEVPEELLDPDGGKRASLSRRESDGVIDLSQDMPSSGVVKSEGQWPEKCPWEDREAATVRMMGRISMFCIDDLLEPSERVHIDEVAGGGSEPSGQGGPNIEIPPRPDGLPSPFPRVLDKHGPFLGKYPSVPGFFDDFDGLFVLSPTELVATIDELENLLATYLNPLVYTRKDLSRWTDYSVEFLIRLHEGVRRNKARGVSIEAVQRYLNELFSNYPRPKSDQFEEERPSSRRPLLETSGPPLARNMADTMDFAEQVEPLAPEGQFDEVQDIDQTEVMLEDDVPPSTAIVEAIPLTPNEMVTDDEGPVHLRYSEATTATLEQESCSQDDLMQSYPIIEVSGDDISERGDGWSGPLPSLPSDDDDDDDIQCLSGGSPPTATPEKEVDQSGPDAANRHEWLSSLPLVERVKALGAMRRGSDVSRWANGTWKLPRVSLASLGVPESSADQTTLPYEDDVPVVEVVNDDDLLLEDSMADGVLVGGASQGALGETAASESPTVSPDQIATGGRADTQAGRSVLGSMDWEKLGDDELKRWMSFFGLKVASGTSSRGNMVRTLTDIARYVEKGAAVRVDEEQTSVEAPRRKRQRRSPAKKSKEEKKREAEEKRRANKLALVHAIRKDTEMWQRMLLFETIDLTDLSTRLKNQVGPVWYRGRALMCQDDSIVCDTVLLREMLEEQGVQFCNTLQSMTQRATRKPRKATASVRRQARS</sequence>
<proteinExistence type="inferred from homology"/>
<dbReference type="Proteomes" id="UP000007800">
    <property type="component" value="Unassembled WGS sequence"/>
</dbReference>
<evidence type="ECO:0000256" key="8">
    <source>
        <dbReference type="SAM" id="MobiDB-lite"/>
    </source>
</evidence>
<gene>
    <name evidence="9" type="ORF">Pmar_PMAR020561</name>
</gene>
<feature type="region of interest" description="Disordered" evidence="8">
    <location>
        <begin position="565"/>
        <end position="588"/>
    </location>
</feature>
<dbReference type="GO" id="GO:0033557">
    <property type="term" value="C:Slx1-Slx4 complex"/>
    <property type="evidence" value="ECO:0007669"/>
    <property type="project" value="InterPro"/>
</dbReference>
<feature type="compositionally biased region" description="Basic and acidic residues" evidence="8">
    <location>
        <begin position="296"/>
        <end position="307"/>
    </location>
</feature>
<dbReference type="OrthoDB" id="440007at2759"/>
<evidence type="ECO:0000256" key="6">
    <source>
        <dbReference type="ARBA" id="ARBA00023242"/>
    </source>
</evidence>
<dbReference type="Pfam" id="PF09494">
    <property type="entry name" value="Slx4"/>
    <property type="match status" value="1"/>
</dbReference>
<feature type="region of interest" description="Disordered" evidence="8">
    <location>
        <begin position="296"/>
        <end position="319"/>
    </location>
</feature>
<feature type="region of interest" description="Disordered" evidence="8">
    <location>
        <begin position="162"/>
        <end position="191"/>
    </location>
</feature>
<dbReference type="InParanoid" id="C5L7D4"/>
<feature type="compositionally biased region" description="Gly residues" evidence="8">
    <location>
        <begin position="164"/>
        <end position="175"/>
    </location>
</feature>
<reference evidence="9 10" key="1">
    <citation type="submission" date="2008-07" db="EMBL/GenBank/DDBJ databases">
        <authorList>
            <person name="El-Sayed N."/>
            <person name="Caler E."/>
            <person name="Inman J."/>
            <person name="Amedeo P."/>
            <person name="Hass B."/>
            <person name="Wortman J."/>
        </authorList>
    </citation>
    <scope>NUCLEOTIDE SEQUENCE [LARGE SCALE GENOMIC DNA]</scope>
    <source>
        <strain evidence="10">ATCC 50983 / TXsc</strain>
    </source>
</reference>
<keyword evidence="6" id="KW-0539">Nucleus</keyword>
<evidence type="ECO:0000313" key="10">
    <source>
        <dbReference type="Proteomes" id="UP000007800"/>
    </source>
</evidence>
<dbReference type="GO" id="GO:0006310">
    <property type="term" value="P:DNA recombination"/>
    <property type="evidence" value="ECO:0007669"/>
    <property type="project" value="UniProtKB-KW"/>
</dbReference>
<evidence type="ECO:0000256" key="7">
    <source>
        <dbReference type="ARBA" id="ARBA00029496"/>
    </source>
</evidence>
<evidence type="ECO:0000256" key="1">
    <source>
        <dbReference type="ARBA" id="ARBA00004123"/>
    </source>
</evidence>
<evidence type="ECO:0000256" key="4">
    <source>
        <dbReference type="ARBA" id="ARBA00023172"/>
    </source>
</evidence>
<keyword evidence="4" id="KW-0233">DNA recombination</keyword>
<accession>C5L7D4</accession>
<feature type="compositionally biased region" description="Basic and acidic residues" evidence="8">
    <location>
        <begin position="670"/>
        <end position="682"/>
    </location>
</feature>
<comment type="subcellular location">
    <subcellularLocation>
        <location evidence="1">Nucleus</location>
    </subcellularLocation>
</comment>
<feature type="region of interest" description="Disordered" evidence="8">
    <location>
        <begin position="767"/>
        <end position="786"/>
    </location>
</feature>
<dbReference type="GO" id="GO:0006260">
    <property type="term" value="P:DNA replication"/>
    <property type="evidence" value="ECO:0007669"/>
    <property type="project" value="InterPro"/>
</dbReference>
<dbReference type="InterPro" id="IPR018574">
    <property type="entry name" value="Structure-sp_endonuc_su_Slx4"/>
</dbReference>
<feature type="region of interest" description="Disordered" evidence="8">
    <location>
        <begin position="649"/>
        <end position="682"/>
    </location>
</feature>
<dbReference type="AlphaFoldDB" id="C5L7D4"/>
<name>C5L7D4_PERM5</name>
<protein>
    <recommendedName>
        <fullName evidence="7">Structure-specific endonuclease subunit SLX4</fullName>
    </recommendedName>
</protein>
<feature type="compositionally biased region" description="Basic residues" evidence="8">
    <location>
        <begin position="659"/>
        <end position="669"/>
    </location>
</feature>
<dbReference type="RefSeq" id="XP_002775580.1">
    <property type="nucleotide sequence ID" value="XM_002775534.1"/>
</dbReference>
<keyword evidence="5" id="KW-0234">DNA repair</keyword>
<evidence type="ECO:0000256" key="5">
    <source>
        <dbReference type="ARBA" id="ARBA00023204"/>
    </source>
</evidence>
<dbReference type="EMBL" id="GG679899">
    <property type="protein sequence ID" value="EER07396.1"/>
    <property type="molecule type" value="Genomic_DNA"/>
</dbReference>
<comment type="similarity">
    <text evidence="2">Belongs to the SLX4 family.</text>
</comment>
<organism evidence="10">
    <name type="scientific">Perkinsus marinus (strain ATCC 50983 / TXsc)</name>
    <dbReference type="NCBI Taxonomy" id="423536"/>
    <lineage>
        <taxon>Eukaryota</taxon>
        <taxon>Sar</taxon>
        <taxon>Alveolata</taxon>
        <taxon>Perkinsozoa</taxon>
        <taxon>Perkinsea</taxon>
        <taxon>Perkinsida</taxon>
        <taxon>Perkinsidae</taxon>
        <taxon>Perkinsus</taxon>
    </lineage>
</organism>
<feature type="compositionally biased region" description="Pro residues" evidence="8">
    <location>
        <begin position="179"/>
        <end position="191"/>
    </location>
</feature>